<sequence>MHSEFGSDSSMRPARKTRFPSPSSFVPSQAAAVRGIARVLPLALLVALLGSVGALVTSAVMLVLHFPVHTVFCFEGRSCYPNFFLTTWLLTFATATAATAYQGAVCVQQRHLRLRKSTARAGAFLTLVLWLVVLVVGFLPARVVLDKNNVPSVPAHGMLRSSLANYRVARAGGPPALVDRADASRLIWTIGDSGGGGSGGGRNDGVSPSRGAARTATHASIYRARGDAHHFRYMLHIANNNTMDHTRGSIVGSTGGGHGHGRGRDSVPTKLGSADAALSFGSAPPPRSSMPRRPPQAQKSMSTDNDLNDGVEFIKKFYPGLWEEWTKAGRTKADKDKPEQHDGKNTVHARAPAFTPALAPRRYGDGIPPYVLLPFPDPTAARLRSVHNDNLFFRNEARLALATTAFVLISFANSSVLFLLLTFYPFI</sequence>
<keyword evidence="2" id="KW-0472">Membrane</keyword>
<feature type="transmembrane region" description="Helical" evidence="2">
    <location>
        <begin position="119"/>
        <end position="139"/>
    </location>
</feature>
<protein>
    <submittedName>
        <fullName evidence="3">Uncharacterized protein</fullName>
    </submittedName>
</protein>
<dbReference type="OrthoDB" id="10658137at2759"/>
<accession>A0A167UVM9</accession>
<organism evidence="3 4">
    <name type="scientific">Niveomyces insectorum RCEF 264</name>
    <dbReference type="NCBI Taxonomy" id="1081102"/>
    <lineage>
        <taxon>Eukaryota</taxon>
        <taxon>Fungi</taxon>
        <taxon>Dikarya</taxon>
        <taxon>Ascomycota</taxon>
        <taxon>Pezizomycotina</taxon>
        <taxon>Sordariomycetes</taxon>
        <taxon>Hypocreomycetidae</taxon>
        <taxon>Hypocreales</taxon>
        <taxon>Cordycipitaceae</taxon>
        <taxon>Niveomyces</taxon>
    </lineage>
</organism>
<keyword evidence="2" id="KW-1133">Transmembrane helix</keyword>
<feature type="transmembrane region" description="Helical" evidence="2">
    <location>
        <begin position="399"/>
        <end position="424"/>
    </location>
</feature>
<gene>
    <name evidence="3" type="ORF">SPI_04811</name>
</gene>
<feature type="compositionally biased region" description="Polar residues" evidence="1">
    <location>
        <begin position="1"/>
        <end position="10"/>
    </location>
</feature>
<evidence type="ECO:0000256" key="1">
    <source>
        <dbReference type="SAM" id="MobiDB-lite"/>
    </source>
</evidence>
<keyword evidence="2" id="KW-0812">Transmembrane</keyword>
<evidence type="ECO:0000313" key="3">
    <source>
        <dbReference type="EMBL" id="OAA61952.1"/>
    </source>
</evidence>
<feature type="transmembrane region" description="Helical" evidence="2">
    <location>
        <begin position="42"/>
        <end position="63"/>
    </location>
</feature>
<feature type="region of interest" description="Disordered" evidence="1">
    <location>
        <begin position="243"/>
        <end position="306"/>
    </location>
</feature>
<feature type="transmembrane region" description="Helical" evidence="2">
    <location>
        <begin position="83"/>
        <end position="107"/>
    </location>
</feature>
<reference evidence="3 4" key="1">
    <citation type="journal article" date="2016" name="Genome Biol. Evol.">
        <title>Divergent and convergent evolution of fungal pathogenicity.</title>
        <authorList>
            <person name="Shang Y."/>
            <person name="Xiao G."/>
            <person name="Zheng P."/>
            <person name="Cen K."/>
            <person name="Zhan S."/>
            <person name="Wang C."/>
        </authorList>
    </citation>
    <scope>NUCLEOTIDE SEQUENCE [LARGE SCALE GENOMIC DNA]</scope>
    <source>
        <strain evidence="3 4">RCEF 264</strain>
    </source>
</reference>
<feature type="region of interest" description="Disordered" evidence="1">
    <location>
        <begin position="194"/>
        <end position="216"/>
    </location>
</feature>
<feature type="region of interest" description="Disordered" evidence="1">
    <location>
        <begin position="1"/>
        <end position="25"/>
    </location>
</feature>
<feature type="compositionally biased region" description="Gly residues" evidence="1">
    <location>
        <begin position="194"/>
        <end position="203"/>
    </location>
</feature>
<dbReference type="EMBL" id="AZHD01000007">
    <property type="protein sequence ID" value="OAA61952.1"/>
    <property type="molecule type" value="Genomic_DNA"/>
</dbReference>
<keyword evidence="4" id="KW-1185">Reference proteome</keyword>
<name>A0A167UVM9_9HYPO</name>
<dbReference type="AlphaFoldDB" id="A0A167UVM9"/>
<evidence type="ECO:0000256" key="2">
    <source>
        <dbReference type="SAM" id="Phobius"/>
    </source>
</evidence>
<dbReference type="Proteomes" id="UP000076874">
    <property type="component" value="Unassembled WGS sequence"/>
</dbReference>
<feature type="compositionally biased region" description="Pro residues" evidence="1">
    <location>
        <begin position="283"/>
        <end position="294"/>
    </location>
</feature>
<evidence type="ECO:0000313" key="4">
    <source>
        <dbReference type="Proteomes" id="UP000076874"/>
    </source>
</evidence>
<comment type="caution">
    <text evidence="3">The sequence shown here is derived from an EMBL/GenBank/DDBJ whole genome shotgun (WGS) entry which is preliminary data.</text>
</comment>
<proteinExistence type="predicted"/>